<keyword evidence="3" id="KW-1185">Reference proteome</keyword>
<dbReference type="GO" id="GO:0005975">
    <property type="term" value="P:carbohydrate metabolic process"/>
    <property type="evidence" value="ECO:0007669"/>
    <property type="project" value="InterPro"/>
</dbReference>
<dbReference type="AlphaFoldDB" id="A0A967B3C3"/>
<dbReference type="Proteomes" id="UP000744769">
    <property type="component" value="Unassembled WGS sequence"/>
</dbReference>
<organism evidence="2 3">
    <name type="scientific">Metallococcus carri</name>
    <dbReference type="NCBI Taxonomy" id="1656884"/>
    <lineage>
        <taxon>Bacteria</taxon>
        <taxon>Bacillati</taxon>
        <taxon>Actinomycetota</taxon>
        <taxon>Actinomycetes</taxon>
        <taxon>Micrococcales</taxon>
        <taxon>Dermacoccaceae</taxon>
        <taxon>Metallococcus</taxon>
    </lineage>
</organism>
<dbReference type="PANTHER" id="PTHR30292:SF0">
    <property type="entry name" value="5-OXOPROLINASE SUBUNIT A"/>
    <property type="match status" value="1"/>
</dbReference>
<dbReference type="EMBL" id="JAAOIV010000010">
    <property type="protein sequence ID" value="NHN56773.1"/>
    <property type="molecule type" value="Genomic_DNA"/>
</dbReference>
<evidence type="ECO:0000256" key="1">
    <source>
        <dbReference type="HAMAP-Rule" id="MF_00691"/>
    </source>
</evidence>
<evidence type="ECO:0000313" key="3">
    <source>
        <dbReference type="Proteomes" id="UP000744769"/>
    </source>
</evidence>
<proteinExistence type="inferred from homology"/>
<dbReference type="HAMAP" id="MF_00691">
    <property type="entry name" value="PxpA"/>
    <property type="match status" value="1"/>
</dbReference>
<name>A0A967B3C3_9MICO</name>
<dbReference type="NCBIfam" id="NF003816">
    <property type="entry name" value="PRK05406.1-5"/>
    <property type="match status" value="1"/>
</dbReference>
<dbReference type="GO" id="GO:0017168">
    <property type="term" value="F:5-oxoprolinase (ATP-hydrolyzing) activity"/>
    <property type="evidence" value="ECO:0007669"/>
    <property type="project" value="UniProtKB-UniRule"/>
</dbReference>
<gene>
    <name evidence="1" type="primary">pxpA</name>
    <name evidence="2" type="ORF">G9U51_13405</name>
</gene>
<comment type="catalytic activity">
    <reaction evidence="1">
        <text>5-oxo-L-proline + ATP + 2 H2O = L-glutamate + ADP + phosphate + H(+)</text>
        <dbReference type="Rhea" id="RHEA:10348"/>
        <dbReference type="ChEBI" id="CHEBI:15377"/>
        <dbReference type="ChEBI" id="CHEBI:15378"/>
        <dbReference type="ChEBI" id="CHEBI:29985"/>
        <dbReference type="ChEBI" id="CHEBI:30616"/>
        <dbReference type="ChEBI" id="CHEBI:43474"/>
        <dbReference type="ChEBI" id="CHEBI:58402"/>
        <dbReference type="ChEBI" id="CHEBI:456216"/>
        <dbReference type="EC" id="3.5.2.9"/>
    </reaction>
</comment>
<dbReference type="NCBIfam" id="NF003814">
    <property type="entry name" value="PRK05406.1-3"/>
    <property type="match status" value="1"/>
</dbReference>
<comment type="similarity">
    <text evidence="1">Belongs to the LamB/PxpA family.</text>
</comment>
<keyword evidence="1" id="KW-0378">Hydrolase</keyword>
<dbReference type="SUPFAM" id="SSF88713">
    <property type="entry name" value="Glycoside hydrolase/deacetylase"/>
    <property type="match status" value="1"/>
</dbReference>
<dbReference type="PANTHER" id="PTHR30292">
    <property type="entry name" value="UNCHARACTERIZED PROTEIN YBGL-RELATED"/>
    <property type="match status" value="1"/>
</dbReference>
<dbReference type="Pfam" id="PF03746">
    <property type="entry name" value="LamB_YcsF"/>
    <property type="match status" value="1"/>
</dbReference>
<reference evidence="2" key="1">
    <citation type="submission" date="2020-03" db="EMBL/GenBank/DDBJ databases">
        <title>Draft sequencing of Calidifontibacter sp. DB0510.</title>
        <authorList>
            <person name="Kim D.-U."/>
        </authorList>
    </citation>
    <scope>NUCLEOTIDE SEQUENCE</scope>
    <source>
        <strain evidence="2">DB0510</strain>
    </source>
</reference>
<protein>
    <recommendedName>
        <fullName evidence="1">5-oxoprolinase subunit A</fullName>
        <shortName evidence="1">5-OPase subunit A</shortName>
        <ecNumber evidence="1">3.5.2.9</ecNumber>
    </recommendedName>
    <alternativeName>
        <fullName evidence="1">5-oxoprolinase (ATP-hydrolyzing) subunit A</fullName>
    </alternativeName>
</protein>
<accession>A0A967B3C3</accession>
<sequence length="253" mass="26306">MLAVDLNADVGESFGPWALGDDQALMPLITSANVACGFHAGDPATLVRTCRAAVEHGVIIGAAVGYRDLAGFGRRFLDVSPEDLYADVLYQLGALAGLARVAGSVLRYVKPHGALASAVVDHEVQASAIVTAIRDFDRELAVLGQGGSMLHELAEEAGLRTVREGFADRGYLPSGRLVPRGDAGSVLQDPDQIAARAVRLATEGTIVAVTGDLVDLTIDSICLHSDSPSVVAVARQVRTLLDAEGVPVAPFAS</sequence>
<dbReference type="CDD" id="cd10787">
    <property type="entry name" value="LamB_YcsF_like"/>
    <property type="match status" value="1"/>
</dbReference>
<dbReference type="InterPro" id="IPR005501">
    <property type="entry name" value="LamB/YcsF/PxpA-like"/>
</dbReference>
<evidence type="ECO:0000313" key="2">
    <source>
        <dbReference type="EMBL" id="NHN56773.1"/>
    </source>
</evidence>
<dbReference type="Gene3D" id="3.20.20.370">
    <property type="entry name" value="Glycoside hydrolase/deacetylase"/>
    <property type="match status" value="1"/>
</dbReference>
<keyword evidence="1" id="KW-0547">Nucleotide-binding</keyword>
<comment type="function">
    <text evidence="1">Catalyzes the cleavage of 5-oxoproline to form L-glutamate coupled to the hydrolysis of ATP to ADP and inorganic phosphate.</text>
</comment>
<keyword evidence="1" id="KW-0067">ATP-binding</keyword>
<comment type="caution">
    <text evidence="2">The sequence shown here is derived from an EMBL/GenBank/DDBJ whole genome shotgun (WGS) entry which is preliminary data.</text>
</comment>
<dbReference type="GO" id="GO:0005524">
    <property type="term" value="F:ATP binding"/>
    <property type="evidence" value="ECO:0007669"/>
    <property type="project" value="UniProtKB-UniRule"/>
</dbReference>
<comment type="subunit">
    <text evidence="1">Forms a complex composed of PxpA, PxpB and PxpC.</text>
</comment>
<dbReference type="InterPro" id="IPR011330">
    <property type="entry name" value="Glyco_hydro/deAcase_b/a-brl"/>
</dbReference>
<dbReference type="EC" id="3.5.2.9" evidence="1"/>